<dbReference type="AlphaFoldDB" id="A0A7N2LXR8"/>
<dbReference type="PANTHER" id="PTHR38932:SF1">
    <property type="entry name" value="DUF4005 DOMAIN-CONTAINING PROTEIN"/>
    <property type="match status" value="1"/>
</dbReference>
<dbReference type="EnsemblPlants" id="QL06p021011:mrna">
    <property type="protein sequence ID" value="QL06p021011:mrna"/>
    <property type="gene ID" value="QL06p021011"/>
</dbReference>
<dbReference type="EMBL" id="LRBV02000006">
    <property type="status" value="NOT_ANNOTATED_CDS"/>
    <property type="molecule type" value="Genomic_DNA"/>
</dbReference>
<proteinExistence type="predicted"/>
<dbReference type="PANTHER" id="PTHR38932">
    <property type="entry name" value="BNAC03G64660D PROTEIN"/>
    <property type="match status" value="1"/>
</dbReference>
<protein>
    <submittedName>
        <fullName evidence="2">Uncharacterized protein</fullName>
    </submittedName>
</protein>
<dbReference type="Proteomes" id="UP000594261">
    <property type="component" value="Chromosome 6"/>
</dbReference>
<dbReference type="InParanoid" id="A0A7N2LXR8"/>
<feature type="compositionally biased region" description="Basic and acidic residues" evidence="1">
    <location>
        <begin position="161"/>
        <end position="173"/>
    </location>
</feature>
<evidence type="ECO:0000313" key="2">
    <source>
        <dbReference type="EnsemblPlants" id="QL06p021011:mrna"/>
    </source>
</evidence>
<organism evidence="2 3">
    <name type="scientific">Quercus lobata</name>
    <name type="common">Valley oak</name>
    <dbReference type="NCBI Taxonomy" id="97700"/>
    <lineage>
        <taxon>Eukaryota</taxon>
        <taxon>Viridiplantae</taxon>
        <taxon>Streptophyta</taxon>
        <taxon>Embryophyta</taxon>
        <taxon>Tracheophyta</taxon>
        <taxon>Spermatophyta</taxon>
        <taxon>Magnoliopsida</taxon>
        <taxon>eudicotyledons</taxon>
        <taxon>Gunneridae</taxon>
        <taxon>Pentapetalae</taxon>
        <taxon>rosids</taxon>
        <taxon>fabids</taxon>
        <taxon>Fagales</taxon>
        <taxon>Fagaceae</taxon>
        <taxon>Quercus</taxon>
    </lineage>
</organism>
<feature type="region of interest" description="Disordered" evidence="1">
    <location>
        <begin position="156"/>
        <end position="198"/>
    </location>
</feature>
<feature type="region of interest" description="Disordered" evidence="1">
    <location>
        <begin position="1"/>
        <end position="38"/>
    </location>
</feature>
<evidence type="ECO:0000256" key="1">
    <source>
        <dbReference type="SAM" id="MobiDB-lite"/>
    </source>
</evidence>
<feature type="region of interest" description="Disordered" evidence="1">
    <location>
        <begin position="110"/>
        <end position="130"/>
    </location>
</feature>
<accession>A0A7N2LXR8</accession>
<evidence type="ECO:0000313" key="3">
    <source>
        <dbReference type="Proteomes" id="UP000594261"/>
    </source>
</evidence>
<sequence>MEETSMYPKVKVREQDDQEDFKGPSLLPLNDDSSFPAKENEEISPAYVAKIPKSYVPNVLVSTTSVSESLIMPTISASEGAGEIDKKIDEDDKITIRASSILRPRAVLSSPDNDEMIGNKNRVKAKRPSGLKNHNLVQSRHAQCKIISSNITECTVHTRKSKDADDSKGDLRGKKGSTVAVPSQKRYLRTNKPSSVKT</sequence>
<keyword evidence="3" id="KW-1185">Reference proteome</keyword>
<reference evidence="2 3" key="1">
    <citation type="journal article" date="2016" name="G3 (Bethesda)">
        <title>First Draft Assembly and Annotation of the Genome of a California Endemic Oak Quercus lobata Nee (Fagaceae).</title>
        <authorList>
            <person name="Sork V.L."/>
            <person name="Fitz-Gibbon S.T."/>
            <person name="Puiu D."/>
            <person name="Crepeau M."/>
            <person name="Gugger P.F."/>
            <person name="Sherman R."/>
            <person name="Stevens K."/>
            <person name="Langley C.H."/>
            <person name="Pellegrini M."/>
            <person name="Salzberg S.L."/>
        </authorList>
    </citation>
    <scope>NUCLEOTIDE SEQUENCE [LARGE SCALE GENOMIC DNA]</scope>
    <source>
        <strain evidence="2 3">cv. SW786</strain>
    </source>
</reference>
<dbReference type="OMA" id="PCHITEN"/>
<dbReference type="Gramene" id="QL06p021011:mrna">
    <property type="protein sequence ID" value="QL06p021011:mrna"/>
    <property type="gene ID" value="QL06p021011"/>
</dbReference>
<reference evidence="2" key="2">
    <citation type="submission" date="2021-01" db="UniProtKB">
        <authorList>
            <consortium name="EnsemblPlants"/>
        </authorList>
    </citation>
    <scope>IDENTIFICATION</scope>
</reference>
<name>A0A7N2LXR8_QUELO</name>